<dbReference type="Proteomes" id="UP001524473">
    <property type="component" value="Unassembled WGS sequence"/>
</dbReference>
<sequence length="684" mass="76666">MEKAIDLQGLTLGVCYYPEHWPETLWESDLDRMLEAGIKVCRIAEFAWSKFERTEGIFTFDFFDRFLDLAQSKGMKVIFCTPTATPPAWLTEKYPEVLNAFQDGTLVRHGMRGHCNHTSPVFLELCARLVEQLASHYGKHPAIIGWQIDNELNCETNMYYAESDSKAFRAYLKDKFGTLEALNDAMGTVFWNQEYTDWEEVFVARPTLADSPNPHLLLEQKRFVSKVTIDFCRMQADILRSHCKPGDFITTNGMFGHLDNVQMTEEALDFFTYDSYPNFAYSLNQSVNANAAAAGRLRDRTSGLALSKVRSISPNFGIMEQQSGGGGWQTRMPQPAPRPGQMRLWAMQSIAHGADYISFFRWRTCSVGTEIYWNGILDWDNRDTRRLQELREIHKETEKLSSVVGSRYQAKIALAYHYATEWDGEADIFHGPLDGVSVMNWFAACQTAHAPMDLLCLRDQLTLEQLLPYELLILPHISLLSDMVCDVLKAYLEQGGKIIFGARTGYKDEYGRCPMRPAPGGAASLIGGTVKEYTLVPEGGGGTASYAGKSLPMPLLNEVLEASGGEVLAVYEREYYAGQPAILCRRVGQGEAVYVGSAFSEELAAALLCRVGLEEPYAAELELPPEVELAVRVKGDKVYRFLLNYTAENSIFTCKKPLADVLSGLQYSGRVTLPPYGVMVLTDL</sequence>
<name>A0ABT1S1G5_9FIRM</name>
<gene>
    <name evidence="12" type="ORF">NE695_12745</name>
</gene>
<keyword evidence="5 8" id="KW-0378">Hydrolase</keyword>
<dbReference type="Pfam" id="PF02449">
    <property type="entry name" value="Glyco_hydro_42"/>
    <property type="match status" value="1"/>
</dbReference>
<evidence type="ECO:0000259" key="11">
    <source>
        <dbReference type="Pfam" id="PF08533"/>
    </source>
</evidence>
<feature type="domain" description="Beta-galactosidase trimerisation" evidence="10">
    <location>
        <begin position="411"/>
        <end position="611"/>
    </location>
</feature>
<evidence type="ECO:0000313" key="13">
    <source>
        <dbReference type="Proteomes" id="UP001524473"/>
    </source>
</evidence>
<evidence type="ECO:0000256" key="6">
    <source>
        <dbReference type="ARBA" id="ARBA00022833"/>
    </source>
</evidence>
<dbReference type="PANTHER" id="PTHR36447:SF2">
    <property type="entry name" value="BETA-GALACTOSIDASE YESZ"/>
    <property type="match status" value="1"/>
</dbReference>
<keyword evidence="7 8" id="KW-0326">Glycosidase</keyword>
<evidence type="ECO:0000259" key="10">
    <source>
        <dbReference type="Pfam" id="PF08532"/>
    </source>
</evidence>
<keyword evidence="4" id="KW-0479">Metal-binding</keyword>
<keyword evidence="13" id="KW-1185">Reference proteome</keyword>
<dbReference type="SUPFAM" id="SSF52317">
    <property type="entry name" value="Class I glutamine amidotransferase-like"/>
    <property type="match status" value="1"/>
</dbReference>
<dbReference type="Gene3D" id="3.40.50.880">
    <property type="match status" value="1"/>
</dbReference>
<evidence type="ECO:0000256" key="2">
    <source>
        <dbReference type="ARBA" id="ARBA00005940"/>
    </source>
</evidence>
<comment type="catalytic activity">
    <reaction evidence="1 8">
        <text>Hydrolysis of terminal non-reducing beta-D-galactose residues in beta-D-galactosides.</text>
        <dbReference type="EC" id="3.2.1.23"/>
    </reaction>
</comment>
<dbReference type="InterPro" id="IPR013780">
    <property type="entry name" value="Glyco_hydro_b"/>
</dbReference>
<dbReference type="InterPro" id="IPR003476">
    <property type="entry name" value="Glyco_hydro_42"/>
</dbReference>
<dbReference type="SUPFAM" id="SSF51445">
    <property type="entry name" value="(Trans)glycosidases"/>
    <property type="match status" value="1"/>
</dbReference>
<dbReference type="CDD" id="cd03143">
    <property type="entry name" value="A4_beta-galactosidase_middle_domain"/>
    <property type="match status" value="1"/>
</dbReference>
<dbReference type="Pfam" id="PF08533">
    <property type="entry name" value="Glyco_hydro_42C"/>
    <property type="match status" value="1"/>
</dbReference>
<comment type="caution">
    <text evidence="12">The sequence shown here is derived from an EMBL/GenBank/DDBJ whole genome shotgun (WGS) entry which is preliminary data.</text>
</comment>
<feature type="domain" description="Beta-galactosidase C-terminal" evidence="11">
    <location>
        <begin position="627"/>
        <end position="681"/>
    </location>
</feature>
<dbReference type="RefSeq" id="WP_256192046.1">
    <property type="nucleotide sequence ID" value="NZ_CAJKKG010000017.1"/>
</dbReference>
<feature type="domain" description="Glycoside hydrolase family 42 N-terminal" evidence="9">
    <location>
        <begin position="15"/>
        <end position="399"/>
    </location>
</feature>
<accession>A0ABT1S1G5</accession>
<dbReference type="InterPro" id="IPR017853">
    <property type="entry name" value="GH"/>
</dbReference>
<evidence type="ECO:0000256" key="7">
    <source>
        <dbReference type="ARBA" id="ARBA00023295"/>
    </source>
</evidence>
<comment type="similarity">
    <text evidence="2 8">Belongs to the glycosyl hydrolase 42 family.</text>
</comment>
<dbReference type="Gene3D" id="3.20.20.80">
    <property type="entry name" value="Glycosidases"/>
    <property type="match status" value="1"/>
</dbReference>
<evidence type="ECO:0000259" key="9">
    <source>
        <dbReference type="Pfam" id="PF02449"/>
    </source>
</evidence>
<dbReference type="InterPro" id="IPR013739">
    <property type="entry name" value="Beta_galactosidase_C"/>
</dbReference>
<evidence type="ECO:0000256" key="8">
    <source>
        <dbReference type="PIRNR" id="PIRNR001084"/>
    </source>
</evidence>
<keyword evidence="6" id="KW-0862">Zinc</keyword>
<dbReference type="InterPro" id="IPR013738">
    <property type="entry name" value="Beta_galactosidase_Trimer"/>
</dbReference>
<evidence type="ECO:0000256" key="4">
    <source>
        <dbReference type="ARBA" id="ARBA00022723"/>
    </source>
</evidence>
<dbReference type="EMBL" id="JANFZH010000030">
    <property type="protein sequence ID" value="MCQ4840775.1"/>
    <property type="molecule type" value="Genomic_DNA"/>
</dbReference>
<dbReference type="InterPro" id="IPR013529">
    <property type="entry name" value="Glyco_hydro_42_N"/>
</dbReference>
<organism evidence="12 13">
    <name type="scientific">Neglectibacter timonensis</name>
    <dbReference type="NCBI Taxonomy" id="1776382"/>
    <lineage>
        <taxon>Bacteria</taxon>
        <taxon>Bacillati</taxon>
        <taxon>Bacillota</taxon>
        <taxon>Clostridia</taxon>
        <taxon>Eubacteriales</taxon>
        <taxon>Oscillospiraceae</taxon>
        <taxon>Neglectibacter</taxon>
    </lineage>
</organism>
<protein>
    <recommendedName>
        <fullName evidence="3 8">Beta-galactosidase</fullName>
        <shortName evidence="8">Beta-gal</shortName>
        <ecNumber evidence="3 8">3.2.1.23</ecNumber>
    </recommendedName>
</protein>
<dbReference type="EC" id="3.2.1.23" evidence="3 8"/>
<dbReference type="PIRSF" id="PIRSF001084">
    <property type="entry name" value="B-galactosidase"/>
    <property type="match status" value="1"/>
</dbReference>
<evidence type="ECO:0000256" key="3">
    <source>
        <dbReference type="ARBA" id="ARBA00012756"/>
    </source>
</evidence>
<evidence type="ECO:0000256" key="1">
    <source>
        <dbReference type="ARBA" id="ARBA00001412"/>
    </source>
</evidence>
<dbReference type="Gene3D" id="2.60.40.1180">
    <property type="entry name" value="Golgi alpha-mannosidase II"/>
    <property type="match status" value="1"/>
</dbReference>
<evidence type="ECO:0000256" key="5">
    <source>
        <dbReference type="ARBA" id="ARBA00022801"/>
    </source>
</evidence>
<dbReference type="PANTHER" id="PTHR36447">
    <property type="entry name" value="BETA-GALACTOSIDASE GANA"/>
    <property type="match status" value="1"/>
</dbReference>
<dbReference type="Pfam" id="PF08532">
    <property type="entry name" value="Glyco_hydro_42M"/>
    <property type="match status" value="1"/>
</dbReference>
<dbReference type="InterPro" id="IPR029062">
    <property type="entry name" value="Class_I_gatase-like"/>
</dbReference>
<proteinExistence type="inferred from homology"/>
<reference evidence="12 13" key="1">
    <citation type="submission" date="2022-06" db="EMBL/GenBank/DDBJ databases">
        <title>Isolation of gut microbiota from human fecal samples.</title>
        <authorList>
            <person name="Pamer E.G."/>
            <person name="Barat B."/>
            <person name="Waligurski E."/>
            <person name="Medina S."/>
            <person name="Paddock L."/>
            <person name="Mostad J."/>
        </authorList>
    </citation>
    <scope>NUCLEOTIDE SEQUENCE [LARGE SCALE GENOMIC DNA]</scope>
    <source>
        <strain evidence="12 13">DFI.9.73</strain>
    </source>
</reference>
<evidence type="ECO:0000313" key="12">
    <source>
        <dbReference type="EMBL" id="MCQ4840775.1"/>
    </source>
</evidence>